<dbReference type="InterPro" id="IPR003265">
    <property type="entry name" value="HhH-GPD_domain"/>
</dbReference>
<keyword evidence="12" id="KW-0234">DNA repair</keyword>
<gene>
    <name evidence="16" type="ORF">SFMTTN_1308</name>
</gene>
<dbReference type="InterPro" id="IPR015797">
    <property type="entry name" value="NUDIX_hydrolase-like_dom_sf"/>
</dbReference>
<dbReference type="GO" id="GO:0000701">
    <property type="term" value="F:purine-specific mismatch base pair DNA N-glycosylase activity"/>
    <property type="evidence" value="ECO:0007669"/>
    <property type="project" value="UniProtKB-EC"/>
</dbReference>
<comment type="cofactor">
    <cofactor evidence="14">
        <name>[4Fe-4S] cluster</name>
        <dbReference type="ChEBI" id="CHEBI:49883"/>
    </cofactor>
    <text evidence="14">Binds 1 [4Fe-4S] cluster.</text>
</comment>
<dbReference type="PANTHER" id="PTHR42944">
    <property type="entry name" value="ADENINE DNA GLYCOSYLASE"/>
    <property type="match status" value="1"/>
</dbReference>
<dbReference type="Pfam" id="PF00730">
    <property type="entry name" value="HhH-GPD"/>
    <property type="match status" value="1"/>
</dbReference>
<evidence type="ECO:0000256" key="1">
    <source>
        <dbReference type="ARBA" id="ARBA00000843"/>
    </source>
</evidence>
<evidence type="ECO:0000256" key="9">
    <source>
        <dbReference type="ARBA" id="ARBA00022801"/>
    </source>
</evidence>
<keyword evidence="10 14" id="KW-0408">Iron</keyword>
<dbReference type="GO" id="GO:0035485">
    <property type="term" value="F:adenine/guanine mispair binding"/>
    <property type="evidence" value="ECO:0007669"/>
    <property type="project" value="TreeGrafter"/>
</dbReference>
<keyword evidence="13 14" id="KW-0326">Glycosidase</keyword>
<dbReference type="InterPro" id="IPR029119">
    <property type="entry name" value="MutY_C"/>
</dbReference>
<dbReference type="SUPFAM" id="SSF55811">
    <property type="entry name" value="Nudix"/>
    <property type="match status" value="1"/>
</dbReference>
<dbReference type="SUPFAM" id="SSF48150">
    <property type="entry name" value="DNA-glycosylase"/>
    <property type="match status" value="1"/>
</dbReference>
<keyword evidence="17" id="KW-1185">Reference proteome</keyword>
<organism evidence="16 17">
    <name type="scientific">Sulfuriferula multivorans</name>
    <dbReference type="NCBI Taxonomy" id="1559896"/>
    <lineage>
        <taxon>Bacteria</taxon>
        <taxon>Pseudomonadati</taxon>
        <taxon>Pseudomonadota</taxon>
        <taxon>Betaproteobacteria</taxon>
        <taxon>Nitrosomonadales</taxon>
        <taxon>Sulfuricellaceae</taxon>
        <taxon>Sulfuriferula</taxon>
    </lineage>
</organism>
<dbReference type="InterPro" id="IPR023170">
    <property type="entry name" value="HhH_base_excis_C"/>
</dbReference>
<comment type="similarity">
    <text evidence="3 14">Belongs to the Nth/MutY family.</text>
</comment>
<evidence type="ECO:0000256" key="10">
    <source>
        <dbReference type="ARBA" id="ARBA00023004"/>
    </source>
</evidence>
<keyword evidence="8 14" id="KW-0227">DNA damage</keyword>
<name>A0A401JD19_9PROT</name>
<reference evidence="16 17" key="1">
    <citation type="journal article" date="2019" name="Front. Microbiol.">
        <title>Genomes of Neutrophilic Sulfur-Oxidizing Chemolithoautotrophs Representing 9 Proteobacterial Species From 8 Genera.</title>
        <authorList>
            <person name="Watanabe T."/>
            <person name="Kojima H."/>
            <person name="Umezawa K."/>
            <person name="Hori C."/>
            <person name="Takasuka T.E."/>
            <person name="Kato Y."/>
            <person name="Fukui M."/>
        </authorList>
    </citation>
    <scope>NUCLEOTIDE SEQUENCE [LARGE SCALE GENOMIC DNA]</scope>
    <source>
        <strain evidence="16 17">TTN</strain>
    </source>
</reference>
<proteinExistence type="inferred from homology"/>
<dbReference type="CDD" id="cd00056">
    <property type="entry name" value="ENDO3c"/>
    <property type="match status" value="1"/>
</dbReference>
<dbReference type="Proteomes" id="UP000286806">
    <property type="component" value="Unassembled WGS sequence"/>
</dbReference>
<evidence type="ECO:0000256" key="3">
    <source>
        <dbReference type="ARBA" id="ARBA00008343"/>
    </source>
</evidence>
<dbReference type="Pfam" id="PF14815">
    <property type="entry name" value="NUDIX_4"/>
    <property type="match status" value="1"/>
</dbReference>
<dbReference type="InterPro" id="IPR000445">
    <property type="entry name" value="HhH_motif"/>
</dbReference>
<dbReference type="GO" id="GO:0006284">
    <property type="term" value="P:base-excision repair"/>
    <property type="evidence" value="ECO:0007669"/>
    <property type="project" value="UniProtKB-UniRule"/>
</dbReference>
<accession>A0A401JD19</accession>
<dbReference type="PANTHER" id="PTHR42944:SF1">
    <property type="entry name" value="ADENINE DNA GLYCOSYLASE"/>
    <property type="match status" value="1"/>
</dbReference>
<dbReference type="PROSITE" id="PS01155">
    <property type="entry name" value="ENDONUCLEASE_III_2"/>
    <property type="match status" value="1"/>
</dbReference>
<dbReference type="EMBL" id="BGOW01000012">
    <property type="protein sequence ID" value="GBL45499.1"/>
    <property type="molecule type" value="Genomic_DNA"/>
</dbReference>
<dbReference type="GO" id="GO:0034039">
    <property type="term" value="F:8-oxo-7,8-dihydroguanine DNA N-glycosylase activity"/>
    <property type="evidence" value="ECO:0007669"/>
    <property type="project" value="TreeGrafter"/>
</dbReference>
<dbReference type="GO" id="GO:0051539">
    <property type="term" value="F:4 iron, 4 sulfur cluster binding"/>
    <property type="evidence" value="ECO:0007669"/>
    <property type="project" value="UniProtKB-UniRule"/>
</dbReference>
<evidence type="ECO:0000259" key="15">
    <source>
        <dbReference type="SMART" id="SM00478"/>
    </source>
</evidence>
<evidence type="ECO:0000256" key="7">
    <source>
        <dbReference type="ARBA" id="ARBA00022723"/>
    </source>
</evidence>
<evidence type="ECO:0000256" key="4">
    <source>
        <dbReference type="ARBA" id="ARBA00012045"/>
    </source>
</evidence>
<keyword evidence="9" id="KW-0378">Hydrolase</keyword>
<keyword evidence="11" id="KW-0411">Iron-sulfur</keyword>
<evidence type="ECO:0000313" key="17">
    <source>
        <dbReference type="Proteomes" id="UP000286806"/>
    </source>
</evidence>
<evidence type="ECO:0000313" key="16">
    <source>
        <dbReference type="EMBL" id="GBL45499.1"/>
    </source>
</evidence>
<dbReference type="SMART" id="SM00478">
    <property type="entry name" value="ENDO3c"/>
    <property type="match status" value="1"/>
</dbReference>
<comment type="catalytic activity">
    <reaction evidence="1 14">
        <text>Hydrolyzes free adenine bases from 7,8-dihydro-8-oxoguanine:adenine mismatched double-stranded DNA, leaving an apurinic site.</text>
        <dbReference type="EC" id="3.2.2.31"/>
    </reaction>
</comment>
<dbReference type="Gene3D" id="1.10.340.30">
    <property type="entry name" value="Hypothetical protein, domain 2"/>
    <property type="match status" value="1"/>
</dbReference>
<dbReference type="AlphaFoldDB" id="A0A401JD19"/>
<dbReference type="GO" id="GO:0006298">
    <property type="term" value="P:mismatch repair"/>
    <property type="evidence" value="ECO:0007669"/>
    <property type="project" value="TreeGrafter"/>
</dbReference>
<sequence length="350" mass="38975">MSDFAQHLIHWQQIHGRHHLPWQNTHDAYRIWLSEIMLQQTQVNTVIPYYLRFLERFPDLTRLAEASQDEVLELWSGLGYYSRGRNLHGAAQRVCERHGGAFPARIEDIVALPGIGRSTASAIAVFAFGARSAILDGNVKRVLTRHFGITGYPGEKKVETSLWQLAESLLPAHNVATYTQALMDLGATVCTRSRTACDHCPVSTSCVARASNQVACLPTPRSRKTTPQKATHMLILRHAGEILLEKRPPSGIWGGLWSLPEADMDTDIATHCRTRFGMETTAAGSLPELKHSFTHFRLRIAPQLLDVTRLLPRAEQTGQLWLAPRAALNAAIPTPVRKLLQQLVALETPA</sequence>
<dbReference type="GO" id="GO:0046872">
    <property type="term" value="F:metal ion binding"/>
    <property type="evidence" value="ECO:0007669"/>
    <property type="project" value="UniProtKB-UniRule"/>
</dbReference>
<evidence type="ECO:0000256" key="12">
    <source>
        <dbReference type="ARBA" id="ARBA00023204"/>
    </source>
</evidence>
<keyword evidence="7" id="KW-0479">Metal-binding</keyword>
<dbReference type="InterPro" id="IPR005760">
    <property type="entry name" value="A/G_AdeGlyc_MutY"/>
</dbReference>
<dbReference type="Pfam" id="PF00633">
    <property type="entry name" value="HHH"/>
    <property type="match status" value="1"/>
</dbReference>
<dbReference type="EC" id="3.2.2.31" evidence="4 14"/>
<evidence type="ECO:0000256" key="14">
    <source>
        <dbReference type="RuleBase" id="RU365096"/>
    </source>
</evidence>
<dbReference type="InterPro" id="IPR004036">
    <property type="entry name" value="Endonuclease-III-like_CS2"/>
</dbReference>
<dbReference type="GO" id="GO:0032357">
    <property type="term" value="F:oxidized purine DNA binding"/>
    <property type="evidence" value="ECO:0007669"/>
    <property type="project" value="TreeGrafter"/>
</dbReference>
<evidence type="ECO:0000256" key="8">
    <source>
        <dbReference type="ARBA" id="ARBA00022763"/>
    </source>
</evidence>
<dbReference type="InterPro" id="IPR044298">
    <property type="entry name" value="MIG/MutY"/>
</dbReference>
<dbReference type="Gene3D" id="3.90.79.10">
    <property type="entry name" value="Nucleoside Triphosphate Pyrophosphohydrolase"/>
    <property type="match status" value="1"/>
</dbReference>
<evidence type="ECO:0000256" key="11">
    <source>
        <dbReference type="ARBA" id="ARBA00023014"/>
    </source>
</evidence>
<dbReference type="CDD" id="cd03431">
    <property type="entry name" value="NUDIX_DNA_Glycosylase_C-MutY"/>
    <property type="match status" value="1"/>
</dbReference>
<evidence type="ECO:0000256" key="2">
    <source>
        <dbReference type="ARBA" id="ARBA00002933"/>
    </source>
</evidence>
<evidence type="ECO:0000256" key="6">
    <source>
        <dbReference type="ARBA" id="ARBA00022485"/>
    </source>
</evidence>
<protein>
    <recommendedName>
        <fullName evidence="5 14">Adenine DNA glycosylase</fullName>
        <ecNumber evidence="4 14">3.2.2.31</ecNumber>
    </recommendedName>
</protein>
<comment type="function">
    <text evidence="2">Adenine glycosylase active on G-A mispairs. MutY also corrects error-prone DNA synthesis past GO lesions which are due to the oxidatively damaged form of guanine: 7,8-dihydro-8-oxoguanine (8-oxo-dGTP).</text>
</comment>
<dbReference type="FunFam" id="1.10.340.30:FF:000002">
    <property type="entry name" value="Adenine DNA glycosylase"/>
    <property type="match status" value="1"/>
</dbReference>
<comment type="caution">
    <text evidence="16">The sequence shown here is derived from an EMBL/GenBank/DDBJ whole genome shotgun (WGS) entry which is preliminary data.</text>
</comment>
<evidence type="ECO:0000256" key="5">
    <source>
        <dbReference type="ARBA" id="ARBA00022023"/>
    </source>
</evidence>
<dbReference type="Gene3D" id="1.10.1670.10">
    <property type="entry name" value="Helix-hairpin-Helix base-excision DNA repair enzymes (C-terminal)"/>
    <property type="match status" value="1"/>
</dbReference>
<dbReference type="NCBIfam" id="TIGR01084">
    <property type="entry name" value="mutY"/>
    <property type="match status" value="1"/>
</dbReference>
<dbReference type="InterPro" id="IPR011257">
    <property type="entry name" value="DNA_glycosylase"/>
</dbReference>
<dbReference type="OrthoDB" id="9802365at2"/>
<dbReference type="RefSeq" id="WP_124704323.1">
    <property type="nucleotide sequence ID" value="NZ_BGOW01000012.1"/>
</dbReference>
<evidence type="ECO:0000256" key="13">
    <source>
        <dbReference type="ARBA" id="ARBA00023295"/>
    </source>
</evidence>
<keyword evidence="6" id="KW-0004">4Fe-4S</keyword>
<feature type="domain" description="HhH-GPD" evidence="15">
    <location>
        <begin position="37"/>
        <end position="188"/>
    </location>
</feature>